<dbReference type="PANTHER" id="PTHR30576">
    <property type="entry name" value="COLANIC BIOSYNTHESIS UDP-GLUCOSE LIPID CARRIER TRANSFERASE"/>
    <property type="match status" value="1"/>
</dbReference>
<dbReference type="GO" id="GO:0016020">
    <property type="term" value="C:membrane"/>
    <property type="evidence" value="ECO:0007669"/>
    <property type="project" value="UniProtKB-SubCell"/>
</dbReference>
<feature type="domain" description="Bacterial sugar transferase" evidence="8">
    <location>
        <begin position="51"/>
        <end position="239"/>
    </location>
</feature>
<gene>
    <name evidence="9" type="ordered locus">glr3236</name>
</gene>
<dbReference type="EnsemblBacteria" id="BAC91177">
    <property type="protein sequence ID" value="BAC91177"/>
    <property type="gene ID" value="BAC91177"/>
</dbReference>
<evidence type="ECO:0000259" key="8">
    <source>
        <dbReference type="Pfam" id="PF02397"/>
    </source>
</evidence>
<keyword evidence="6 7" id="KW-0472">Membrane</keyword>
<dbReference type="AlphaFoldDB" id="Q7NGD5"/>
<dbReference type="Pfam" id="PF02397">
    <property type="entry name" value="Bac_transf"/>
    <property type="match status" value="1"/>
</dbReference>
<keyword evidence="4 7" id="KW-0812">Transmembrane</keyword>
<evidence type="ECO:0000256" key="7">
    <source>
        <dbReference type="SAM" id="Phobius"/>
    </source>
</evidence>
<dbReference type="InterPro" id="IPR003362">
    <property type="entry name" value="Bact_transf"/>
</dbReference>
<dbReference type="GO" id="GO:0016780">
    <property type="term" value="F:phosphotransferase activity, for other substituted phosphate groups"/>
    <property type="evidence" value="ECO:0000318"/>
    <property type="project" value="GO_Central"/>
</dbReference>
<sequence>MVHRESGLVAGPARPPDADVPFQVNRVMSTSSPLTGAFPADVRSGWSFRLKRLFDVLLALGGLAVLAPLLMAIALLVRIGSPGPALFVQWRVGVGGRLFRIYKFRSMYPDAEQRKVSLMALNEAPGPLFKLRNDPRVTPIGAFLRRTSLDELPQLWNVLVGEMSLVGPRPPLPSEVERYEPWQRERLAVLPGITGLAQVLGRSDLRSFDDIVRMDIRYIRTWSLALDFAILIKTVGAVVRARGAY</sequence>
<reference evidence="9 10" key="2">
    <citation type="journal article" date="2003" name="DNA Res.">
        <title>Complete genome structure of Gloeobacter violaceus PCC 7421, a cyanobacterium that lacks thylakoids (supplement).</title>
        <authorList>
            <person name="Nakamura Y."/>
            <person name="Kaneko T."/>
            <person name="Sato S."/>
            <person name="Mimuro M."/>
            <person name="Miyashita H."/>
            <person name="Tsuchiya T."/>
            <person name="Sasamoto S."/>
            <person name="Watanabe A."/>
            <person name="Kawashima K."/>
            <person name="Kishida Y."/>
            <person name="Kiyokawa C."/>
            <person name="Kohara M."/>
            <person name="Matsumoto M."/>
            <person name="Matsuno A."/>
            <person name="Nakazaki N."/>
            <person name="Shimpo S."/>
            <person name="Takeuchi C."/>
            <person name="Yamada M."/>
            <person name="Tabata S."/>
        </authorList>
    </citation>
    <scope>NUCLEOTIDE SEQUENCE [LARGE SCALE GENOMIC DNA]</scope>
    <source>
        <strain evidence="10">ATCC 29082 / PCC 7421</strain>
    </source>
</reference>
<keyword evidence="3" id="KW-0808">Transferase</keyword>
<dbReference type="NCBIfam" id="TIGR03025">
    <property type="entry name" value="EPS_sugtrans"/>
    <property type="match status" value="1"/>
</dbReference>
<dbReference type="STRING" id="251221.gene:10760745"/>
<name>Q7NGD5_GLOVI</name>
<dbReference type="OrthoDB" id="570875at2"/>
<evidence type="ECO:0000256" key="6">
    <source>
        <dbReference type="ARBA" id="ARBA00023136"/>
    </source>
</evidence>
<evidence type="ECO:0000256" key="4">
    <source>
        <dbReference type="ARBA" id="ARBA00022692"/>
    </source>
</evidence>
<organism evidence="9 10">
    <name type="scientific">Gloeobacter violaceus (strain ATCC 29082 / PCC 7421)</name>
    <dbReference type="NCBI Taxonomy" id="251221"/>
    <lineage>
        <taxon>Bacteria</taxon>
        <taxon>Bacillati</taxon>
        <taxon>Cyanobacteriota</taxon>
        <taxon>Cyanophyceae</taxon>
        <taxon>Gloeobacterales</taxon>
        <taxon>Gloeobacteraceae</taxon>
        <taxon>Gloeobacter</taxon>
    </lineage>
</organism>
<reference evidence="9 10" key="1">
    <citation type="journal article" date="2003" name="DNA Res.">
        <title>Complete genome structure of Gloeobacter violaceus PCC 7421, a cyanobacterium that lacks thylakoids.</title>
        <authorList>
            <person name="Nakamura Y."/>
            <person name="Kaneko T."/>
            <person name="Sato S."/>
            <person name="Mimuro M."/>
            <person name="Miyashita H."/>
            <person name="Tsuchiya T."/>
            <person name="Sasamoto S."/>
            <person name="Watanabe A."/>
            <person name="Kawashima K."/>
            <person name="Kishida Y."/>
            <person name="Kiyokawa C."/>
            <person name="Kohara M."/>
            <person name="Matsumoto M."/>
            <person name="Matsuno A."/>
            <person name="Nakazaki N."/>
            <person name="Shimpo S."/>
            <person name="Takeuchi C."/>
            <person name="Yamada M."/>
            <person name="Tabata S."/>
        </authorList>
    </citation>
    <scope>NUCLEOTIDE SEQUENCE [LARGE SCALE GENOMIC DNA]</scope>
    <source>
        <strain evidence="10">ATCC 29082 / PCC 7421</strain>
    </source>
</reference>
<proteinExistence type="inferred from homology"/>
<keyword evidence="5 7" id="KW-1133">Transmembrane helix</keyword>
<dbReference type="HOGENOM" id="CLU_024920_1_0_3"/>
<dbReference type="Proteomes" id="UP000000557">
    <property type="component" value="Chromosome"/>
</dbReference>
<protein>
    <submittedName>
        <fullName evidence="9">Glr3236 protein</fullName>
    </submittedName>
</protein>
<evidence type="ECO:0000256" key="2">
    <source>
        <dbReference type="ARBA" id="ARBA00006464"/>
    </source>
</evidence>
<evidence type="ECO:0000313" key="9">
    <source>
        <dbReference type="EMBL" id="BAC91177.1"/>
    </source>
</evidence>
<dbReference type="InParanoid" id="Q7NGD5"/>
<dbReference type="eggNOG" id="COG2148">
    <property type="taxonomic scope" value="Bacteria"/>
</dbReference>
<dbReference type="InterPro" id="IPR017475">
    <property type="entry name" value="EPS_sugar_tfrase"/>
</dbReference>
<feature type="transmembrane region" description="Helical" evidence="7">
    <location>
        <begin position="53"/>
        <end position="77"/>
    </location>
</feature>
<evidence type="ECO:0000313" key="10">
    <source>
        <dbReference type="Proteomes" id="UP000000557"/>
    </source>
</evidence>
<dbReference type="PhylomeDB" id="Q7NGD5"/>
<keyword evidence="10" id="KW-1185">Reference proteome</keyword>
<dbReference type="EMBL" id="BA000045">
    <property type="protein sequence ID" value="BAC91177.1"/>
    <property type="molecule type" value="Genomic_DNA"/>
</dbReference>
<evidence type="ECO:0000256" key="5">
    <source>
        <dbReference type="ARBA" id="ARBA00022989"/>
    </source>
</evidence>
<comment type="subcellular location">
    <subcellularLocation>
        <location evidence="1">Membrane</location>
        <topology evidence="1">Multi-pass membrane protein</topology>
    </subcellularLocation>
</comment>
<accession>Q7NGD5</accession>
<comment type="similarity">
    <text evidence="2">Belongs to the bacterial sugar transferase family.</text>
</comment>
<evidence type="ECO:0000256" key="1">
    <source>
        <dbReference type="ARBA" id="ARBA00004141"/>
    </source>
</evidence>
<dbReference type="KEGG" id="gvi:glr3236"/>
<evidence type="ECO:0000256" key="3">
    <source>
        <dbReference type="ARBA" id="ARBA00022679"/>
    </source>
</evidence>
<dbReference type="PANTHER" id="PTHR30576:SF10">
    <property type="entry name" value="SLL5057 PROTEIN"/>
    <property type="match status" value="1"/>
</dbReference>